<dbReference type="Proteomes" id="UP000316621">
    <property type="component" value="Chromosome 5"/>
</dbReference>
<dbReference type="GO" id="GO:0016747">
    <property type="term" value="F:acyltransferase activity, transferring groups other than amino-acyl groups"/>
    <property type="evidence" value="ECO:0007669"/>
    <property type="project" value="TreeGrafter"/>
</dbReference>
<gene>
    <name evidence="4" type="ORF">C5167_025956</name>
</gene>
<dbReference type="Gene3D" id="3.40.50.1820">
    <property type="entry name" value="alpha/beta hydrolase"/>
    <property type="match status" value="1"/>
</dbReference>
<dbReference type="GO" id="GO:0019748">
    <property type="term" value="P:secondary metabolic process"/>
    <property type="evidence" value="ECO:0007669"/>
    <property type="project" value="TreeGrafter"/>
</dbReference>
<evidence type="ECO:0000256" key="3">
    <source>
        <dbReference type="ARBA" id="ARBA00023180"/>
    </source>
</evidence>
<keyword evidence="2" id="KW-0732">Signal</keyword>
<dbReference type="SUPFAM" id="SSF53474">
    <property type="entry name" value="alpha/beta-Hydrolases"/>
    <property type="match status" value="1"/>
</dbReference>
<dbReference type="EMBL" id="CM010719">
    <property type="protein sequence ID" value="RZC64204.1"/>
    <property type="molecule type" value="Genomic_DNA"/>
</dbReference>
<dbReference type="FunFam" id="3.40.50.1820:FF:000072">
    <property type="entry name" value="Serine carboxypeptidase-like 19"/>
    <property type="match status" value="1"/>
</dbReference>
<keyword evidence="5" id="KW-1185">Reference proteome</keyword>
<evidence type="ECO:0000313" key="5">
    <source>
        <dbReference type="Proteomes" id="UP000316621"/>
    </source>
</evidence>
<evidence type="ECO:0000256" key="1">
    <source>
        <dbReference type="ARBA" id="ARBA00009431"/>
    </source>
</evidence>
<sequence>MSLMERVNLCNSIYILFEQSMVRYLNHVDFNVFYLSLLLLIQSKSVTSSNDTISTGLLSSSFSSRSTVKYLPGFSGPLPFYLETGYIGVSDEDSPTNNNDGAEDIELFYYFVKSERKPEEDPLLFWFTGGPRCSSLSGLFFEIGPLNMDIDGFDGGLPKLVVNNDSWTKVANIIFPDAPVYTGFSYSKSSPNLYVGDKKSSQSIYEFIIKWLIGHPEFKSNPLYIGGDSYSGIIVPMVVQCLINDIETRKYPFLQLKGYLLGNPVTDKQLETNAKVPYAYGMGLLSYELYEENCKGKYLNFNLDNVNCTKDRQKFQECLENINLAHVSEEKYCGQFRPVDNRRSLSAVVGEVFTSPEPELPTPGCRSENQNLVSGYWANDDRVQEALHVKKETVKKWIRCNFTVPYKVDILSSVEYHQNINTRFGYRSLIYSGDHDFLVPHVSTEAWIRSLNISIIEDWRPWLLDDQFAGYTTTYSSGLTYATGAGHTAPEYRPKESYAMFERWISHAPL</sequence>
<dbReference type="InterPro" id="IPR001563">
    <property type="entry name" value="Peptidase_S10"/>
</dbReference>
<dbReference type="InterPro" id="IPR029058">
    <property type="entry name" value="AB_hydrolase_fold"/>
</dbReference>
<comment type="similarity">
    <text evidence="1">Belongs to the peptidase S10 family.</text>
</comment>
<accession>A0A4Y7JSX3</accession>
<name>A0A4Y7JSX3_PAPSO</name>
<dbReference type="PANTHER" id="PTHR11802:SF29">
    <property type="entry name" value="SERINE CARBOXYPEPTIDASE-LIKE 19"/>
    <property type="match status" value="1"/>
</dbReference>
<reference evidence="4 5" key="1">
    <citation type="journal article" date="2018" name="Science">
        <title>The opium poppy genome and morphinan production.</title>
        <authorList>
            <person name="Guo L."/>
            <person name="Winzer T."/>
            <person name="Yang X."/>
            <person name="Li Y."/>
            <person name="Ning Z."/>
            <person name="He Z."/>
            <person name="Teodor R."/>
            <person name="Lu Y."/>
            <person name="Bowser T.A."/>
            <person name="Graham I.A."/>
            <person name="Ye K."/>
        </authorList>
    </citation>
    <scope>NUCLEOTIDE SEQUENCE [LARGE SCALE GENOMIC DNA]</scope>
    <source>
        <strain evidence="5">cv. HN1</strain>
        <tissue evidence="4">Leaves</tissue>
    </source>
</reference>
<dbReference type="AlphaFoldDB" id="A0A4Y7JSX3"/>
<dbReference type="GO" id="GO:0004185">
    <property type="term" value="F:serine-type carboxypeptidase activity"/>
    <property type="evidence" value="ECO:0007669"/>
    <property type="project" value="InterPro"/>
</dbReference>
<proteinExistence type="inferred from homology"/>
<dbReference type="GO" id="GO:0006508">
    <property type="term" value="P:proteolysis"/>
    <property type="evidence" value="ECO:0007669"/>
    <property type="project" value="InterPro"/>
</dbReference>
<organism evidence="4 5">
    <name type="scientific">Papaver somniferum</name>
    <name type="common">Opium poppy</name>
    <dbReference type="NCBI Taxonomy" id="3469"/>
    <lineage>
        <taxon>Eukaryota</taxon>
        <taxon>Viridiplantae</taxon>
        <taxon>Streptophyta</taxon>
        <taxon>Embryophyta</taxon>
        <taxon>Tracheophyta</taxon>
        <taxon>Spermatophyta</taxon>
        <taxon>Magnoliopsida</taxon>
        <taxon>Ranunculales</taxon>
        <taxon>Papaveraceae</taxon>
        <taxon>Papaveroideae</taxon>
        <taxon>Papaver</taxon>
    </lineage>
</organism>
<dbReference type="Gramene" id="RZC64204">
    <property type="protein sequence ID" value="RZC64204"/>
    <property type="gene ID" value="C5167_025956"/>
</dbReference>
<dbReference type="FunFam" id="3.40.50.12670:FF:000001">
    <property type="entry name" value="Carboxypeptidase"/>
    <property type="match status" value="1"/>
</dbReference>
<evidence type="ECO:0000313" key="4">
    <source>
        <dbReference type="EMBL" id="RZC64204.1"/>
    </source>
</evidence>
<keyword evidence="3" id="KW-0325">Glycoprotein</keyword>
<dbReference type="PRINTS" id="PR00724">
    <property type="entry name" value="CRBOXYPTASEC"/>
</dbReference>
<protein>
    <submittedName>
        <fullName evidence="4">Uncharacterized protein</fullName>
    </submittedName>
</protein>
<dbReference type="Pfam" id="PF00450">
    <property type="entry name" value="Peptidase_S10"/>
    <property type="match status" value="1"/>
</dbReference>
<dbReference type="OMA" id="IHVWAND"/>
<evidence type="ECO:0000256" key="2">
    <source>
        <dbReference type="ARBA" id="ARBA00022729"/>
    </source>
</evidence>
<dbReference type="PANTHER" id="PTHR11802">
    <property type="entry name" value="SERINE PROTEASE FAMILY S10 SERINE CARBOXYPEPTIDASE"/>
    <property type="match status" value="1"/>
</dbReference>